<dbReference type="AlphaFoldDB" id="X1BSN4"/>
<protein>
    <submittedName>
        <fullName evidence="1">Uncharacterized protein</fullName>
    </submittedName>
</protein>
<feature type="non-terminal residue" evidence="1">
    <location>
        <position position="1"/>
    </location>
</feature>
<name>X1BSN4_9ZZZZ</name>
<comment type="caution">
    <text evidence="1">The sequence shown here is derived from an EMBL/GenBank/DDBJ whole genome shotgun (WGS) entry which is preliminary data.</text>
</comment>
<organism evidence="1">
    <name type="scientific">marine sediment metagenome</name>
    <dbReference type="NCBI Taxonomy" id="412755"/>
    <lineage>
        <taxon>unclassified sequences</taxon>
        <taxon>metagenomes</taxon>
        <taxon>ecological metagenomes</taxon>
    </lineage>
</organism>
<reference evidence="1" key="1">
    <citation type="journal article" date="2014" name="Front. Microbiol.">
        <title>High frequency of phylogenetically diverse reductive dehalogenase-homologous genes in deep subseafloor sedimentary metagenomes.</title>
        <authorList>
            <person name="Kawai M."/>
            <person name="Futagami T."/>
            <person name="Toyoda A."/>
            <person name="Takaki Y."/>
            <person name="Nishi S."/>
            <person name="Hori S."/>
            <person name="Arai W."/>
            <person name="Tsubouchi T."/>
            <person name="Morono Y."/>
            <person name="Uchiyama I."/>
            <person name="Ito T."/>
            <person name="Fujiyama A."/>
            <person name="Inagaki F."/>
            <person name="Takami H."/>
        </authorList>
    </citation>
    <scope>NUCLEOTIDE SEQUENCE</scope>
    <source>
        <strain evidence="1">Expedition CK06-06</strain>
    </source>
</reference>
<dbReference type="EMBL" id="BART01011366">
    <property type="protein sequence ID" value="GAG84157.1"/>
    <property type="molecule type" value="Genomic_DNA"/>
</dbReference>
<gene>
    <name evidence="1" type="ORF">S01H4_24252</name>
</gene>
<sequence length="33" mass="3986">FMQFMVGLTTLYVYLVVERQKNRITPDLRLLNL</sequence>
<evidence type="ECO:0000313" key="1">
    <source>
        <dbReference type="EMBL" id="GAG84157.1"/>
    </source>
</evidence>
<accession>X1BSN4</accession>
<proteinExistence type="predicted"/>